<dbReference type="AlphaFoldDB" id="A0A2K9NRP4"/>
<evidence type="ECO:0000256" key="2">
    <source>
        <dbReference type="RuleBase" id="RU003616"/>
    </source>
</evidence>
<organism evidence="4 5">
    <name type="scientific">Bacteriovorax stolpii</name>
    <name type="common">Bdellovibrio stolpii</name>
    <dbReference type="NCBI Taxonomy" id="960"/>
    <lineage>
        <taxon>Bacteria</taxon>
        <taxon>Pseudomonadati</taxon>
        <taxon>Bdellovibrionota</taxon>
        <taxon>Bacteriovoracia</taxon>
        <taxon>Bacteriovoracales</taxon>
        <taxon>Bacteriovoracaceae</taxon>
        <taxon>Bacteriovorax</taxon>
    </lineage>
</organism>
<dbReference type="EMBL" id="CP025704">
    <property type="protein sequence ID" value="AUN97424.1"/>
    <property type="molecule type" value="Genomic_DNA"/>
</dbReference>
<dbReference type="OrthoDB" id="5295564at2"/>
<dbReference type="PROSITE" id="PS01031">
    <property type="entry name" value="SHSP"/>
    <property type="match status" value="1"/>
</dbReference>
<protein>
    <recommendedName>
        <fullName evidence="3">SHSP domain-containing protein</fullName>
    </recommendedName>
</protein>
<evidence type="ECO:0000313" key="5">
    <source>
        <dbReference type="Proteomes" id="UP000235584"/>
    </source>
</evidence>
<dbReference type="InterPro" id="IPR008978">
    <property type="entry name" value="HSP20-like_chaperone"/>
</dbReference>
<evidence type="ECO:0000256" key="1">
    <source>
        <dbReference type="PROSITE-ProRule" id="PRU00285"/>
    </source>
</evidence>
<name>A0A2K9NRP4_BACTC</name>
<dbReference type="CDD" id="cd06464">
    <property type="entry name" value="ACD_sHsps-like"/>
    <property type="match status" value="1"/>
</dbReference>
<sequence length="208" mass="23856">MTNNIASNLIKTVNDCNERMACFMLLKREGPLICLIKESFMKKDVTNYDREHLPASRRAGFFTPWSNDYWEPSRWFDNFLNSDLSVFPTDNRFLSPAIDVDETADEYLVSADLPGIKKEDISIDCSGNQLTILAERKYESENGRKQGRRERFFGTYSRTFTLPTGVDSNKIEAAYDGGVLVVHIPKGEQVKSRRIQINESTKTDVKKH</sequence>
<reference evidence="4 5" key="1">
    <citation type="submission" date="2018-01" db="EMBL/GenBank/DDBJ databases">
        <title>Complete genome sequence of Bacteriovorax stolpii DSM12778.</title>
        <authorList>
            <person name="Tang B."/>
            <person name="Chang J."/>
        </authorList>
    </citation>
    <scope>NUCLEOTIDE SEQUENCE [LARGE SCALE GENOMIC DNA]</scope>
    <source>
        <strain evidence="4 5">DSM 12778</strain>
    </source>
</reference>
<accession>A0A2K9NRP4</accession>
<dbReference type="KEGG" id="bsto:C0V70_04730"/>
<dbReference type="SUPFAM" id="SSF49764">
    <property type="entry name" value="HSP20-like chaperones"/>
    <property type="match status" value="1"/>
</dbReference>
<keyword evidence="5" id="KW-1185">Reference proteome</keyword>
<gene>
    <name evidence="4" type="ORF">C0V70_04730</name>
</gene>
<dbReference type="Gene3D" id="2.60.40.790">
    <property type="match status" value="1"/>
</dbReference>
<evidence type="ECO:0000313" key="4">
    <source>
        <dbReference type="EMBL" id="AUN97424.1"/>
    </source>
</evidence>
<dbReference type="Proteomes" id="UP000235584">
    <property type="component" value="Chromosome"/>
</dbReference>
<evidence type="ECO:0000259" key="3">
    <source>
        <dbReference type="PROSITE" id="PS01031"/>
    </source>
</evidence>
<dbReference type="PANTHER" id="PTHR11527">
    <property type="entry name" value="HEAT-SHOCK PROTEIN 20 FAMILY MEMBER"/>
    <property type="match status" value="1"/>
</dbReference>
<dbReference type="InterPro" id="IPR031107">
    <property type="entry name" value="Small_HSP"/>
</dbReference>
<comment type="similarity">
    <text evidence="1 2">Belongs to the small heat shock protein (HSP20) family.</text>
</comment>
<feature type="domain" description="SHSP" evidence="3">
    <location>
        <begin position="89"/>
        <end position="200"/>
    </location>
</feature>
<proteinExistence type="inferred from homology"/>
<dbReference type="Pfam" id="PF00011">
    <property type="entry name" value="HSP20"/>
    <property type="match status" value="1"/>
</dbReference>
<dbReference type="InterPro" id="IPR002068">
    <property type="entry name" value="A-crystallin/Hsp20_dom"/>
</dbReference>